<keyword evidence="3" id="KW-1185">Reference proteome</keyword>
<feature type="domain" description="FAR1" evidence="1">
    <location>
        <begin position="107"/>
        <end position="194"/>
    </location>
</feature>
<comment type="caution">
    <text evidence="2">The sequence shown here is derived from an EMBL/GenBank/DDBJ whole genome shotgun (WGS) entry which is preliminary data.</text>
</comment>
<name>A0A445BN75_ARAHY</name>
<dbReference type="EMBL" id="SDMP01000009">
    <property type="protein sequence ID" value="RYR40111.1"/>
    <property type="molecule type" value="Genomic_DNA"/>
</dbReference>
<dbReference type="AlphaFoldDB" id="A0A445BN75"/>
<evidence type="ECO:0000313" key="3">
    <source>
        <dbReference type="Proteomes" id="UP000289738"/>
    </source>
</evidence>
<gene>
    <name evidence="2" type="ORF">Ahy_A09g045788</name>
</gene>
<dbReference type="InterPro" id="IPR004330">
    <property type="entry name" value="FAR1_DNA_bnd_dom"/>
</dbReference>
<accession>A0A445BN75</accession>
<dbReference type="Pfam" id="PF03101">
    <property type="entry name" value="FAR1"/>
    <property type="match status" value="1"/>
</dbReference>
<proteinExistence type="predicted"/>
<organism evidence="2 3">
    <name type="scientific">Arachis hypogaea</name>
    <name type="common">Peanut</name>
    <dbReference type="NCBI Taxonomy" id="3818"/>
    <lineage>
        <taxon>Eukaryota</taxon>
        <taxon>Viridiplantae</taxon>
        <taxon>Streptophyta</taxon>
        <taxon>Embryophyta</taxon>
        <taxon>Tracheophyta</taxon>
        <taxon>Spermatophyta</taxon>
        <taxon>Magnoliopsida</taxon>
        <taxon>eudicotyledons</taxon>
        <taxon>Gunneridae</taxon>
        <taxon>Pentapetalae</taxon>
        <taxon>rosids</taxon>
        <taxon>fabids</taxon>
        <taxon>Fabales</taxon>
        <taxon>Fabaceae</taxon>
        <taxon>Papilionoideae</taxon>
        <taxon>50 kb inversion clade</taxon>
        <taxon>dalbergioids sensu lato</taxon>
        <taxon>Dalbergieae</taxon>
        <taxon>Pterocarpus clade</taxon>
        <taxon>Arachis</taxon>
    </lineage>
</organism>
<evidence type="ECO:0000259" key="1">
    <source>
        <dbReference type="Pfam" id="PF03101"/>
    </source>
</evidence>
<reference evidence="2 3" key="1">
    <citation type="submission" date="2019-01" db="EMBL/GenBank/DDBJ databases">
        <title>Sequencing of cultivated peanut Arachis hypogaea provides insights into genome evolution and oil improvement.</title>
        <authorList>
            <person name="Chen X."/>
        </authorList>
    </citation>
    <scope>NUCLEOTIDE SEQUENCE [LARGE SCALE GENOMIC DNA]</scope>
    <source>
        <strain evidence="3">cv. Fuhuasheng</strain>
        <tissue evidence="2">Leaves</tissue>
    </source>
</reference>
<evidence type="ECO:0000313" key="2">
    <source>
        <dbReference type="EMBL" id="RYR40111.1"/>
    </source>
</evidence>
<dbReference type="Proteomes" id="UP000289738">
    <property type="component" value="Chromosome A09"/>
</dbReference>
<protein>
    <recommendedName>
        <fullName evidence="1">FAR1 domain-containing protein</fullName>
    </recommendedName>
</protein>
<dbReference type="PANTHER" id="PTHR47718">
    <property type="entry name" value="OS01G0519700 PROTEIN"/>
    <property type="match status" value="1"/>
</dbReference>
<sequence>MCTVQPGVGHRDHALCSPCSPRSPPITTILVEHNSVEPSCLVPVSFTGDSFDGESEQLDKAIEYTKITELECDDTKLVDELPDHSCLADDEIPRVGMWFEHLKLAQDFYVTYAKKVGFISKIRATNFDRMTKQPINQSIHCNREGFWASRVKAPIWKNTMAGVGCRARIYAKFDREKHDWVLLKVELNHSHPCSTRKAVHYHENRELTMHAKCIIEVNNEAGIRPNKTFLALANEVGRPSNLGFSEKDELNPNYFYAVNINEDIKFTSAVWVDARCRASYEYYGEVVSFDTTYSTNRIIGLSSLMSSTYITTDGYQFIHEFDNVLGTKEQKELEDNAVDSRGLIPCSTRSAIERQFQKEYTNEMFRDVQTEFSKKADCTIRAVDEQGKSARVKVEEEILVYETTRYVTFDVHFDRLTHEEFVDCDDEADMLHNVLEDVRAKLVDYRGKMRNNTVATAHNSIITGPSTVFGTEDIQAPSKVTTKSRPKGKRLGYELDKSIRKSMQRKRKSVRKDNRVESAVNQASEAFAQQIAKQGLGGFMSLLNSFDNT</sequence>